<dbReference type="AlphaFoldDB" id="A0A0E9SS24"/>
<proteinExistence type="predicted"/>
<name>A0A0E9SS24_ANGAN</name>
<reference evidence="1" key="2">
    <citation type="journal article" date="2015" name="Fish Shellfish Immunol.">
        <title>Early steps in the European eel (Anguilla anguilla)-Vibrio vulnificus interaction in the gills: Role of the RtxA13 toxin.</title>
        <authorList>
            <person name="Callol A."/>
            <person name="Pajuelo D."/>
            <person name="Ebbesson L."/>
            <person name="Teles M."/>
            <person name="MacKenzie S."/>
            <person name="Amaro C."/>
        </authorList>
    </citation>
    <scope>NUCLEOTIDE SEQUENCE</scope>
</reference>
<organism evidence="1">
    <name type="scientific">Anguilla anguilla</name>
    <name type="common">European freshwater eel</name>
    <name type="synonym">Muraena anguilla</name>
    <dbReference type="NCBI Taxonomy" id="7936"/>
    <lineage>
        <taxon>Eukaryota</taxon>
        <taxon>Metazoa</taxon>
        <taxon>Chordata</taxon>
        <taxon>Craniata</taxon>
        <taxon>Vertebrata</taxon>
        <taxon>Euteleostomi</taxon>
        <taxon>Actinopterygii</taxon>
        <taxon>Neopterygii</taxon>
        <taxon>Teleostei</taxon>
        <taxon>Anguilliformes</taxon>
        <taxon>Anguillidae</taxon>
        <taxon>Anguilla</taxon>
    </lineage>
</organism>
<dbReference type="EMBL" id="GBXM01064525">
    <property type="protein sequence ID" value="JAH44052.1"/>
    <property type="molecule type" value="Transcribed_RNA"/>
</dbReference>
<evidence type="ECO:0000313" key="1">
    <source>
        <dbReference type="EMBL" id="JAH44052.1"/>
    </source>
</evidence>
<sequence length="39" mass="4759">MFFQRNCKISAIKKQKQLCKNCFHEMNIQSQNQHFTQLN</sequence>
<accession>A0A0E9SS24</accession>
<protein>
    <submittedName>
        <fullName evidence="1">Uncharacterized protein</fullName>
    </submittedName>
</protein>
<reference evidence="1" key="1">
    <citation type="submission" date="2014-11" db="EMBL/GenBank/DDBJ databases">
        <authorList>
            <person name="Amaro Gonzalez C."/>
        </authorList>
    </citation>
    <scope>NUCLEOTIDE SEQUENCE</scope>
</reference>